<comment type="catalytic activity">
    <reaction evidence="11">
        <text>L-threonyl-[protein] + ATP = O-phospho-L-threonyl-[protein] + ADP + H(+)</text>
        <dbReference type="Rhea" id="RHEA:46608"/>
        <dbReference type="Rhea" id="RHEA-COMP:11060"/>
        <dbReference type="Rhea" id="RHEA-COMP:11605"/>
        <dbReference type="ChEBI" id="CHEBI:15378"/>
        <dbReference type="ChEBI" id="CHEBI:30013"/>
        <dbReference type="ChEBI" id="CHEBI:30616"/>
        <dbReference type="ChEBI" id="CHEBI:61977"/>
        <dbReference type="ChEBI" id="CHEBI:456216"/>
        <dbReference type="EC" id="2.7.11.1"/>
    </reaction>
</comment>
<evidence type="ECO:0000256" key="2">
    <source>
        <dbReference type="ARBA" id="ARBA00004496"/>
    </source>
</evidence>
<accession>A0AAN9LKK3</accession>
<dbReference type="InterPro" id="IPR011009">
    <property type="entry name" value="Kinase-like_dom_sf"/>
</dbReference>
<dbReference type="GO" id="GO:0005524">
    <property type="term" value="F:ATP binding"/>
    <property type="evidence" value="ECO:0007669"/>
    <property type="project" value="UniProtKB-KW"/>
</dbReference>
<feature type="region of interest" description="Disordered" evidence="13">
    <location>
        <begin position="1"/>
        <end position="30"/>
    </location>
</feature>
<comment type="catalytic activity">
    <reaction evidence="12">
        <text>L-seryl-[protein] + ATP = O-phospho-L-seryl-[protein] + ADP + H(+)</text>
        <dbReference type="Rhea" id="RHEA:17989"/>
        <dbReference type="Rhea" id="RHEA-COMP:9863"/>
        <dbReference type="Rhea" id="RHEA-COMP:11604"/>
        <dbReference type="ChEBI" id="CHEBI:15378"/>
        <dbReference type="ChEBI" id="CHEBI:29999"/>
        <dbReference type="ChEBI" id="CHEBI:30616"/>
        <dbReference type="ChEBI" id="CHEBI:83421"/>
        <dbReference type="ChEBI" id="CHEBI:456216"/>
        <dbReference type="EC" id="2.7.11.1"/>
    </reaction>
</comment>
<keyword evidence="16" id="KW-1185">Reference proteome</keyword>
<evidence type="ECO:0000256" key="6">
    <source>
        <dbReference type="ARBA" id="ARBA00022527"/>
    </source>
</evidence>
<dbReference type="PROSITE" id="PS50011">
    <property type="entry name" value="PROTEIN_KINASE_DOM"/>
    <property type="match status" value="1"/>
</dbReference>
<dbReference type="Proteomes" id="UP001367508">
    <property type="component" value="Unassembled WGS sequence"/>
</dbReference>
<feature type="region of interest" description="Disordered" evidence="13">
    <location>
        <begin position="52"/>
        <end position="79"/>
    </location>
</feature>
<evidence type="ECO:0000256" key="10">
    <source>
        <dbReference type="ARBA" id="ARBA00022840"/>
    </source>
</evidence>
<dbReference type="Gene3D" id="1.10.510.10">
    <property type="entry name" value="Transferase(Phosphotransferase) domain 1"/>
    <property type="match status" value="1"/>
</dbReference>
<keyword evidence="7" id="KW-0808">Transferase</keyword>
<dbReference type="AlphaFoldDB" id="A0AAN9LKK3"/>
<dbReference type="GO" id="GO:0000278">
    <property type="term" value="P:mitotic cell cycle"/>
    <property type="evidence" value="ECO:0007669"/>
    <property type="project" value="TreeGrafter"/>
</dbReference>
<dbReference type="SMART" id="SM01331">
    <property type="entry name" value="DUF3635"/>
    <property type="match status" value="1"/>
</dbReference>
<keyword evidence="9" id="KW-0418">Kinase</keyword>
<gene>
    <name evidence="15" type="ORF">VNO77_18236</name>
</gene>
<evidence type="ECO:0000313" key="16">
    <source>
        <dbReference type="Proteomes" id="UP001367508"/>
    </source>
</evidence>
<dbReference type="FunFam" id="3.30.200.20:FF:000605">
    <property type="entry name" value="Serine/threonine-protein kinase haspin-like protein"/>
    <property type="match status" value="1"/>
</dbReference>
<proteinExistence type="predicted"/>
<dbReference type="PANTHER" id="PTHR24419">
    <property type="entry name" value="INTERLEUKIN-1 RECEPTOR-ASSOCIATED KINASE"/>
    <property type="match status" value="1"/>
</dbReference>
<dbReference type="Pfam" id="PF12330">
    <property type="entry name" value="Haspin_kinase"/>
    <property type="match status" value="1"/>
</dbReference>
<evidence type="ECO:0000256" key="12">
    <source>
        <dbReference type="ARBA" id="ARBA00048679"/>
    </source>
</evidence>
<dbReference type="GO" id="GO:0005694">
    <property type="term" value="C:chromosome"/>
    <property type="evidence" value="ECO:0007669"/>
    <property type="project" value="UniProtKB-SubCell"/>
</dbReference>
<comment type="caution">
    <text evidence="15">The sequence shown here is derived from an EMBL/GenBank/DDBJ whole genome shotgun (WGS) entry which is preliminary data.</text>
</comment>
<dbReference type="InterPro" id="IPR024604">
    <property type="entry name" value="GSG2_C"/>
</dbReference>
<keyword evidence="4" id="KW-0158">Chromosome</keyword>
<dbReference type="SUPFAM" id="SSF56112">
    <property type="entry name" value="Protein kinase-like (PK-like)"/>
    <property type="match status" value="1"/>
</dbReference>
<dbReference type="GO" id="GO:0005737">
    <property type="term" value="C:cytoplasm"/>
    <property type="evidence" value="ECO:0007669"/>
    <property type="project" value="UniProtKB-SubCell"/>
</dbReference>
<dbReference type="GO" id="GO:0035556">
    <property type="term" value="P:intracellular signal transduction"/>
    <property type="evidence" value="ECO:0007669"/>
    <property type="project" value="TreeGrafter"/>
</dbReference>
<dbReference type="SMART" id="SM00220">
    <property type="entry name" value="S_TKc"/>
    <property type="match status" value="1"/>
</dbReference>
<dbReference type="GO" id="GO:0072354">
    <property type="term" value="F:histone H3T3 kinase activity"/>
    <property type="evidence" value="ECO:0007669"/>
    <property type="project" value="TreeGrafter"/>
</dbReference>
<name>A0AAN9LKK3_CANGL</name>
<evidence type="ECO:0000256" key="4">
    <source>
        <dbReference type="ARBA" id="ARBA00022454"/>
    </source>
</evidence>
<evidence type="ECO:0000256" key="9">
    <source>
        <dbReference type="ARBA" id="ARBA00022777"/>
    </source>
</evidence>
<reference evidence="15 16" key="1">
    <citation type="submission" date="2024-01" db="EMBL/GenBank/DDBJ databases">
        <title>The genomes of 5 underutilized Papilionoideae crops provide insights into root nodulation and disease resistanc.</title>
        <authorList>
            <person name="Jiang F."/>
        </authorList>
    </citation>
    <scope>NUCLEOTIDE SEQUENCE [LARGE SCALE GENOMIC DNA]</scope>
    <source>
        <strain evidence="15">LVBAO_FW01</strain>
        <tissue evidence="15">Leaves</tissue>
    </source>
</reference>
<sequence length="640" mass="72464">MNTSVGSSSHAVQGTQISKSNAPLPPPSSRDLWSEIVAAETHHHQQIDVVYRRRKPRNNQKDATLTASDSTRPCPNRVSLVDPNKRVSWNRALSTRGRTSIAVGAYMVYQPQLKQDKRKGKPALPKGKFVQPPNFDKEKLYFQEVDAFELLEESPSPKKVGTWTLGNMTEEGPIPALCSRLEKWLHSRKLNPICGPSSTLSKILDTPATSLETIHDIDWNSSDLRTLEETELINSLLLTVKNGDKKSLVNEFLIENDIDLQTNDKMLFAQNGEGYEDIEADVKKLSLASTSSSLDSDHSSPFSALLAICGQSAPSMLQDMFSSGSETIVKVGEGTFGEAFKVNNYVCKIVPFDGDFRVNGEIQKKSEELLEEVLLCKTLNQLRRKNSDSDNLCRTFIECIEFRVCQGQYDAALIQAWEDWDHKHGSENDHPREFPDKQCYMVFVQEHGGKDLESFALLNFDEARALLVQVTAGLAVAESAYEFEHRDLHWGNILISRSDSVTLQFTLDGRNMSVKTYGLMISVIDFTLSRINTGDRILYLDLSSDPDLFKGPKGDKQSETYRKMKDVTEDWWEGSYPKTNVLWLIYLVDILLMKKSFERSTKHERDLRSLKKRFDKYDSAKEAILDPFFTDLFVESDPKV</sequence>
<evidence type="ECO:0000259" key="14">
    <source>
        <dbReference type="PROSITE" id="PS50011"/>
    </source>
</evidence>
<keyword evidence="6" id="KW-0723">Serine/threonine-protein kinase</keyword>
<dbReference type="FunFam" id="1.10.510.10:FF:000401">
    <property type="entry name" value="serine/threonine-protein kinase haspin"/>
    <property type="match status" value="1"/>
</dbReference>
<dbReference type="EC" id="2.7.11.1" evidence="3"/>
<dbReference type="PANTHER" id="PTHR24419:SF18">
    <property type="entry name" value="SERINE_THREONINE-PROTEIN KINASE HASPIN"/>
    <property type="match status" value="1"/>
</dbReference>
<evidence type="ECO:0000256" key="1">
    <source>
        <dbReference type="ARBA" id="ARBA00004286"/>
    </source>
</evidence>
<feature type="domain" description="Protein kinase" evidence="14">
    <location>
        <begin position="325"/>
        <end position="640"/>
    </location>
</feature>
<keyword evidence="10" id="KW-0067">ATP-binding</keyword>
<dbReference type="EMBL" id="JAYMYQ010000004">
    <property type="protein sequence ID" value="KAK7337651.1"/>
    <property type="molecule type" value="Genomic_DNA"/>
</dbReference>
<evidence type="ECO:0000256" key="11">
    <source>
        <dbReference type="ARBA" id="ARBA00047899"/>
    </source>
</evidence>
<dbReference type="Gene3D" id="3.30.200.20">
    <property type="entry name" value="Phosphorylase Kinase, domain 1"/>
    <property type="match status" value="1"/>
</dbReference>
<dbReference type="InterPro" id="IPR000719">
    <property type="entry name" value="Prot_kinase_dom"/>
</dbReference>
<keyword evidence="8" id="KW-0547">Nucleotide-binding</keyword>
<feature type="compositionally biased region" description="Polar residues" evidence="13">
    <location>
        <begin position="1"/>
        <end position="21"/>
    </location>
</feature>
<evidence type="ECO:0000256" key="5">
    <source>
        <dbReference type="ARBA" id="ARBA00022490"/>
    </source>
</evidence>
<comment type="subcellular location">
    <subcellularLocation>
        <location evidence="1">Chromosome</location>
    </subcellularLocation>
    <subcellularLocation>
        <location evidence="2">Cytoplasm</location>
    </subcellularLocation>
</comment>
<keyword evidence="5" id="KW-0963">Cytoplasm</keyword>
<evidence type="ECO:0000256" key="3">
    <source>
        <dbReference type="ARBA" id="ARBA00012513"/>
    </source>
</evidence>
<evidence type="ECO:0000313" key="15">
    <source>
        <dbReference type="EMBL" id="KAK7337651.1"/>
    </source>
</evidence>
<feature type="compositionally biased region" description="Polar residues" evidence="13">
    <location>
        <begin position="61"/>
        <end position="73"/>
    </location>
</feature>
<protein>
    <recommendedName>
        <fullName evidence="3">non-specific serine/threonine protein kinase</fullName>
        <ecNumber evidence="3">2.7.11.1</ecNumber>
    </recommendedName>
</protein>
<evidence type="ECO:0000256" key="7">
    <source>
        <dbReference type="ARBA" id="ARBA00022679"/>
    </source>
</evidence>
<evidence type="ECO:0000256" key="8">
    <source>
        <dbReference type="ARBA" id="ARBA00022741"/>
    </source>
</evidence>
<dbReference type="GO" id="GO:0005634">
    <property type="term" value="C:nucleus"/>
    <property type="evidence" value="ECO:0007669"/>
    <property type="project" value="TreeGrafter"/>
</dbReference>
<organism evidence="15 16">
    <name type="scientific">Canavalia gladiata</name>
    <name type="common">Sword bean</name>
    <name type="synonym">Dolichos gladiatus</name>
    <dbReference type="NCBI Taxonomy" id="3824"/>
    <lineage>
        <taxon>Eukaryota</taxon>
        <taxon>Viridiplantae</taxon>
        <taxon>Streptophyta</taxon>
        <taxon>Embryophyta</taxon>
        <taxon>Tracheophyta</taxon>
        <taxon>Spermatophyta</taxon>
        <taxon>Magnoliopsida</taxon>
        <taxon>eudicotyledons</taxon>
        <taxon>Gunneridae</taxon>
        <taxon>Pentapetalae</taxon>
        <taxon>rosids</taxon>
        <taxon>fabids</taxon>
        <taxon>Fabales</taxon>
        <taxon>Fabaceae</taxon>
        <taxon>Papilionoideae</taxon>
        <taxon>50 kb inversion clade</taxon>
        <taxon>NPAAA clade</taxon>
        <taxon>indigoferoid/millettioid clade</taxon>
        <taxon>Phaseoleae</taxon>
        <taxon>Canavalia</taxon>
    </lineage>
</organism>
<evidence type="ECO:0000256" key="13">
    <source>
        <dbReference type="SAM" id="MobiDB-lite"/>
    </source>
</evidence>